<dbReference type="PANTHER" id="PTHR36577:SF3">
    <property type="entry name" value="DUF521 DOMAIN PROTEIN (AFU_ORTHOLOGUE AFUA_6G00490)"/>
    <property type="match status" value="1"/>
</dbReference>
<evidence type="ECO:0000256" key="1">
    <source>
        <dbReference type="ARBA" id="ARBA00023239"/>
    </source>
</evidence>
<dbReference type="SUPFAM" id="SSF52016">
    <property type="entry name" value="LeuD/IlvD-like"/>
    <property type="match status" value="1"/>
</dbReference>
<sequence length="145" mass="15190">MSERQRATGGMSQRSFPVRTLVPGRAHGPVLLCTSEIPGWGGIDPRTGNIVEVGHPQRGRSVAGTVLVMPGAKGSSGWSGQLHLAQLQDKAPAAIVTRRLNAKLALTLAVLRVPAVMDVPEEAYALLRDGCPATVADGALVIHDD</sequence>
<dbReference type="InterPro" id="IPR002840">
    <property type="entry name" value="PMDh-S-like_dom"/>
</dbReference>
<comment type="caution">
    <text evidence="3">The sequence shown here is derived from an EMBL/GenBank/DDBJ whole genome shotgun (WGS) entry which is preliminary data.</text>
</comment>
<dbReference type="Gene3D" id="3.50.30.10">
    <property type="entry name" value="Phosphohistidine domain"/>
    <property type="match status" value="1"/>
</dbReference>
<evidence type="ECO:0000259" key="2">
    <source>
        <dbReference type="Pfam" id="PF01989"/>
    </source>
</evidence>
<keyword evidence="1" id="KW-0456">Lyase</keyword>
<proteinExistence type="predicted"/>
<name>A0ABV3T2K8_9ACTN</name>
<feature type="domain" description="Phosphomevalonate dehydratase small subunit-like" evidence="2">
    <location>
        <begin position="39"/>
        <end position="116"/>
    </location>
</feature>
<dbReference type="Pfam" id="PF01989">
    <property type="entry name" value="AcnX_swivel_put"/>
    <property type="match status" value="1"/>
</dbReference>
<evidence type="ECO:0000313" key="4">
    <source>
        <dbReference type="Proteomes" id="UP001556631"/>
    </source>
</evidence>
<reference evidence="3 4" key="1">
    <citation type="submission" date="2024-07" db="EMBL/GenBank/DDBJ databases">
        <authorList>
            <person name="Lee S."/>
            <person name="Kang M."/>
        </authorList>
    </citation>
    <scope>NUCLEOTIDE SEQUENCE [LARGE SCALE GENOMIC DNA]</scope>
    <source>
        <strain evidence="3 4">DS6</strain>
    </source>
</reference>
<accession>A0ABV3T2K8</accession>
<protein>
    <submittedName>
        <fullName evidence="3">DUF126 domain-containing protein</fullName>
    </submittedName>
</protein>
<dbReference type="EMBL" id="JBFPJR010000028">
    <property type="protein sequence ID" value="MEX0428867.1"/>
    <property type="molecule type" value="Genomic_DNA"/>
</dbReference>
<dbReference type="PANTHER" id="PTHR36577">
    <property type="entry name" value="DUF521 DOMAIN PROTEIN (AFU_ORTHOLOGUE AFUA_6G00490)"/>
    <property type="match status" value="1"/>
</dbReference>
<gene>
    <name evidence="3" type="ORF">AB3X52_14665</name>
</gene>
<dbReference type="RefSeq" id="WP_367994837.1">
    <property type="nucleotide sequence ID" value="NZ_JBFPJR010000028.1"/>
</dbReference>
<keyword evidence="4" id="KW-1185">Reference proteome</keyword>
<dbReference type="Proteomes" id="UP001556631">
    <property type="component" value="Unassembled WGS sequence"/>
</dbReference>
<organism evidence="3 4">
    <name type="scientific">Nocardioides eburneus</name>
    <dbReference type="NCBI Taxonomy" id="3231482"/>
    <lineage>
        <taxon>Bacteria</taxon>
        <taxon>Bacillati</taxon>
        <taxon>Actinomycetota</taxon>
        <taxon>Actinomycetes</taxon>
        <taxon>Propionibacteriales</taxon>
        <taxon>Nocardioidaceae</taxon>
        <taxon>Nocardioides</taxon>
    </lineage>
</organism>
<evidence type="ECO:0000313" key="3">
    <source>
        <dbReference type="EMBL" id="MEX0428867.1"/>
    </source>
</evidence>